<keyword evidence="10" id="KW-1185">Reference proteome</keyword>
<dbReference type="GO" id="GO:0004185">
    <property type="term" value="F:serine-type carboxypeptidase activity"/>
    <property type="evidence" value="ECO:0007669"/>
    <property type="project" value="UniProtKB-UniRule"/>
</dbReference>
<evidence type="ECO:0000256" key="7">
    <source>
        <dbReference type="RuleBase" id="RU361156"/>
    </source>
</evidence>
<evidence type="ECO:0000256" key="4">
    <source>
        <dbReference type="ARBA" id="ARBA00022729"/>
    </source>
</evidence>
<feature type="chain" id="PRO_5044529406" description="Carboxypeptidase" evidence="7">
    <location>
        <begin position="17"/>
        <end position="672"/>
    </location>
</feature>
<dbReference type="SUPFAM" id="SSF53474">
    <property type="entry name" value="alpha/beta-Hydrolases"/>
    <property type="match status" value="1"/>
</dbReference>
<accession>A0ABD3PXK8</accession>
<dbReference type="Gene3D" id="1.10.287.410">
    <property type="match status" value="1"/>
</dbReference>
<keyword evidence="2 7" id="KW-0121">Carboxypeptidase</keyword>
<dbReference type="PROSITE" id="PS00560">
    <property type="entry name" value="CARBOXYPEPT_SER_HIS"/>
    <property type="match status" value="1"/>
</dbReference>
<dbReference type="EC" id="3.4.16.-" evidence="7"/>
<keyword evidence="4 7" id="KW-0732">Signal</keyword>
<evidence type="ECO:0000256" key="1">
    <source>
        <dbReference type="ARBA" id="ARBA00009431"/>
    </source>
</evidence>
<evidence type="ECO:0000256" key="3">
    <source>
        <dbReference type="ARBA" id="ARBA00022670"/>
    </source>
</evidence>
<sequence>MKFTAALSLLVSTAHAQEYARMTQLRGADLNTPPKKKIGTVKLTHVSTIGGKNTVHLDPATLVSLSLSAASGDDAAELAICQPFADEKECNASPTCSWCKSGAVSSACYPSEFTARLPAGVFECASKNQVGENVAVSEERARMVASRMERLEDRIVSKAEEVVEEVVEKKLKSEFFNLKHGITLTLTSDSVDKEFCDPNSDVSLAGYMNVKGSQFDTNNDKNLFFWMFEKRTTSLANPSKKQSPSLESEWSWPCVFNCPEDEPNETPSETSSDSNQESNTAQSSSADVSSDETPLVIWLTGGPGCSSSLALLTENGPCSVNADGESTSVNPYSWTESAHVLWLDQPADVGYSYGQENDSNEEMISEDAYYFLQAFFQSEEGQKYKNNPLFIVGESYGGHYAPAIAHRIWRGNKNVKEGLLSLNLKGLAVGNGLTNPEIQYQYYSEMAFKNSHNIQVIDENTYNGMKTAEPICVKGIQQCNDGDGMLNGVACQAAFYGCNMALTSPYRMTGLNPYDIRKPCGDNPLCYDFSHVEKFMNSDTTKKALHVDTHNPTWQTCNMMINMSFHTDWMKDFSGYVADLLNDGIPALIYAGDVDFICNYLGNKAWTMELEWNHGAEFKAAEDHDWNNGAGLARTAGGLTFLQVYDAGHMVPSDQPEHALTMITQFLNGEHF</sequence>
<feature type="signal peptide" evidence="7">
    <location>
        <begin position="1"/>
        <end position="16"/>
    </location>
</feature>
<dbReference type="Pfam" id="PF00450">
    <property type="entry name" value="Peptidase_S10"/>
    <property type="match status" value="1"/>
</dbReference>
<dbReference type="PANTHER" id="PTHR11802:SF113">
    <property type="entry name" value="SERINE CARBOXYPEPTIDASE CTSA-4.1"/>
    <property type="match status" value="1"/>
</dbReference>
<dbReference type="InterPro" id="IPR029058">
    <property type="entry name" value="AB_hydrolase_fold"/>
</dbReference>
<dbReference type="EMBL" id="JABMIG020000103">
    <property type="protein sequence ID" value="KAL3792299.1"/>
    <property type="molecule type" value="Genomic_DNA"/>
</dbReference>
<dbReference type="Gene3D" id="3.40.50.1820">
    <property type="entry name" value="alpha/beta hydrolase"/>
    <property type="match status" value="1"/>
</dbReference>
<keyword evidence="3 7" id="KW-0645">Protease</keyword>
<evidence type="ECO:0000256" key="5">
    <source>
        <dbReference type="ARBA" id="ARBA00022801"/>
    </source>
</evidence>
<comment type="similarity">
    <text evidence="1 7">Belongs to the peptidase S10 family.</text>
</comment>
<dbReference type="GO" id="GO:0006508">
    <property type="term" value="P:proteolysis"/>
    <property type="evidence" value="ECO:0007669"/>
    <property type="project" value="UniProtKB-KW"/>
</dbReference>
<proteinExistence type="inferred from homology"/>
<organism evidence="9 10">
    <name type="scientific">Cyclotella cryptica</name>
    <dbReference type="NCBI Taxonomy" id="29204"/>
    <lineage>
        <taxon>Eukaryota</taxon>
        <taxon>Sar</taxon>
        <taxon>Stramenopiles</taxon>
        <taxon>Ochrophyta</taxon>
        <taxon>Bacillariophyta</taxon>
        <taxon>Coscinodiscophyceae</taxon>
        <taxon>Thalassiosirophycidae</taxon>
        <taxon>Stephanodiscales</taxon>
        <taxon>Stephanodiscaceae</taxon>
        <taxon>Cyclotella</taxon>
    </lineage>
</organism>
<evidence type="ECO:0000313" key="10">
    <source>
        <dbReference type="Proteomes" id="UP001516023"/>
    </source>
</evidence>
<dbReference type="InterPro" id="IPR018202">
    <property type="entry name" value="Ser_caboxypep_ser_AS"/>
</dbReference>
<gene>
    <name evidence="9" type="ORF">HJC23_006211</name>
</gene>
<protein>
    <recommendedName>
        <fullName evidence="7">Carboxypeptidase</fullName>
        <ecNumber evidence="7">3.4.16.-</ecNumber>
    </recommendedName>
</protein>
<name>A0ABD3PXK8_9STRA</name>
<dbReference type="PROSITE" id="PS00131">
    <property type="entry name" value="CARBOXYPEPT_SER_SER"/>
    <property type="match status" value="1"/>
</dbReference>
<dbReference type="AlphaFoldDB" id="A0ABD3PXK8"/>
<keyword evidence="6" id="KW-0325">Glycoprotein</keyword>
<feature type="compositionally biased region" description="Polar residues" evidence="8">
    <location>
        <begin position="265"/>
        <end position="289"/>
    </location>
</feature>
<keyword evidence="5 7" id="KW-0378">Hydrolase</keyword>
<dbReference type="FunFam" id="1.10.287.410:FF:000002">
    <property type="entry name" value="Carboxypeptidase"/>
    <property type="match status" value="1"/>
</dbReference>
<dbReference type="PRINTS" id="PR00724">
    <property type="entry name" value="CRBOXYPTASEC"/>
</dbReference>
<reference evidence="9 10" key="1">
    <citation type="journal article" date="2020" name="G3 (Bethesda)">
        <title>Improved Reference Genome for Cyclotella cryptica CCMP332, a Model for Cell Wall Morphogenesis, Salinity Adaptation, and Lipid Production in Diatoms (Bacillariophyta).</title>
        <authorList>
            <person name="Roberts W.R."/>
            <person name="Downey K.M."/>
            <person name="Ruck E.C."/>
            <person name="Traller J.C."/>
            <person name="Alverson A.J."/>
        </authorList>
    </citation>
    <scope>NUCLEOTIDE SEQUENCE [LARGE SCALE GENOMIC DNA]</scope>
    <source>
        <strain evidence="9 10">CCMP332</strain>
    </source>
</reference>
<evidence type="ECO:0000256" key="2">
    <source>
        <dbReference type="ARBA" id="ARBA00022645"/>
    </source>
</evidence>
<evidence type="ECO:0000256" key="6">
    <source>
        <dbReference type="ARBA" id="ARBA00023180"/>
    </source>
</evidence>
<evidence type="ECO:0000313" key="9">
    <source>
        <dbReference type="EMBL" id="KAL3792299.1"/>
    </source>
</evidence>
<comment type="caution">
    <text evidence="9">The sequence shown here is derived from an EMBL/GenBank/DDBJ whole genome shotgun (WGS) entry which is preliminary data.</text>
</comment>
<dbReference type="PANTHER" id="PTHR11802">
    <property type="entry name" value="SERINE PROTEASE FAMILY S10 SERINE CARBOXYPEPTIDASE"/>
    <property type="match status" value="1"/>
</dbReference>
<dbReference type="Proteomes" id="UP001516023">
    <property type="component" value="Unassembled WGS sequence"/>
</dbReference>
<dbReference type="InterPro" id="IPR001563">
    <property type="entry name" value="Peptidase_S10"/>
</dbReference>
<feature type="region of interest" description="Disordered" evidence="8">
    <location>
        <begin position="257"/>
        <end position="289"/>
    </location>
</feature>
<evidence type="ECO:0000256" key="8">
    <source>
        <dbReference type="SAM" id="MobiDB-lite"/>
    </source>
</evidence>
<dbReference type="InterPro" id="IPR033124">
    <property type="entry name" value="Ser_caboxypep_his_AS"/>
</dbReference>